<keyword evidence="6" id="KW-0276">Fatty acid metabolism</keyword>
<keyword evidence="10" id="KW-0732">Signal</keyword>
<keyword evidence="7" id="KW-0443">Lipid metabolism</keyword>
<dbReference type="GO" id="GO:0005739">
    <property type="term" value="C:mitochondrion"/>
    <property type="evidence" value="ECO:0007669"/>
    <property type="project" value="UniProtKB-ARBA"/>
</dbReference>
<keyword evidence="5" id="KW-0597">Phosphoprotein</keyword>
<comment type="pathway">
    <text evidence="1">Lipid metabolism; fatty acid biosynthesis.</text>
</comment>
<keyword evidence="3 9" id="KW-0596">Phosphopantetheine</keyword>
<dbReference type="AlphaFoldDB" id="A0A086JF51"/>
<dbReference type="PANTHER" id="PTHR20863:SF76">
    <property type="entry name" value="CARRIER DOMAIN-CONTAINING PROTEIN"/>
    <property type="match status" value="1"/>
</dbReference>
<dbReference type="SUPFAM" id="SSF47336">
    <property type="entry name" value="ACP-like"/>
    <property type="match status" value="1"/>
</dbReference>
<dbReference type="NCBIfam" id="NF002150">
    <property type="entry name" value="PRK00982.1-4"/>
    <property type="match status" value="1"/>
</dbReference>
<feature type="chain" id="PRO_5001808263" description="Acyl carrier protein" evidence="10">
    <location>
        <begin position="28"/>
        <end position="183"/>
    </location>
</feature>
<dbReference type="Gene3D" id="1.10.1200.10">
    <property type="entry name" value="ACP-like"/>
    <property type="match status" value="1"/>
</dbReference>
<evidence type="ECO:0000256" key="4">
    <source>
        <dbReference type="ARBA" id="ARBA00022516"/>
    </source>
</evidence>
<dbReference type="GO" id="GO:0009245">
    <property type="term" value="P:lipid A biosynthetic process"/>
    <property type="evidence" value="ECO:0007669"/>
    <property type="project" value="TreeGrafter"/>
</dbReference>
<dbReference type="FunFam" id="1.10.1200.10:FF:000003">
    <property type="entry name" value="Acyl carrier protein"/>
    <property type="match status" value="1"/>
</dbReference>
<sequence length="183" mass="19380">MEMHPRNAGRKTLLALALFMATSIASSYGFVSPGLIRFNYRYGTCPNMSSGVCATPSTASLGTLGQPAGTVARRPGPFRSVSANVIGSPSSALFAADEASSDDRPLLERVKDVVADQLGVDRARINPESNFIKDLDADSLDSVELVMAFEEKFGVSIPDEEASKIATVQDALSYIEKAKSATA</sequence>
<dbReference type="PANTHER" id="PTHR20863">
    <property type="entry name" value="ACYL CARRIER PROTEIN"/>
    <property type="match status" value="1"/>
</dbReference>
<dbReference type="GO" id="GO:0016020">
    <property type="term" value="C:membrane"/>
    <property type="evidence" value="ECO:0007669"/>
    <property type="project" value="GOC"/>
</dbReference>
<dbReference type="Pfam" id="PF00550">
    <property type="entry name" value="PP-binding"/>
    <property type="match status" value="1"/>
</dbReference>
<name>A0A086JF51_TOXGO</name>
<dbReference type="Proteomes" id="UP000028837">
    <property type="component" value="Unassembled WGS sequence"/>
</dbReference>
<evidence type="ECO:0000256" key="6">
    <source>
        <dbReference type="ARBA" id="ARBA00022832"/>
    </source>
</evidence>
<evidence type="ECO:0000256" key="8">
    <source>
        <dbReference type="ARBA" id="ARBA00023160"/>
    </source>
</evidence>
<comment type="similarity">
    <text evidence="2">Belongs to the acyl carrier protein (ACP) family.</text>
</comment>
<protein>
    <recommendedName>
        <fullName evidence="9">Acyl carrier protein</fullName>
    </recommendedName>
</protein>
<dbReference type="SMR" id="A0A086JF51"/>
<organism evidence="12 13">
    <name type="scientific">Toxoplasma gondii GAB2-2007-GAL-DOM2</name>
    <dbReference type="NCBI Taxonomy" id="1130820"/>
    <lineage>
        <taxon>Eukaryota</taxon>
        <taxon>Sar</taxon>
        <taxon>Alveolata</taxon>
        <taxon>Apicomplexa</taxon>
        <taxon>Conoidasida</taxon>
        <taxon>Coccidia</taxon>
        <taxon>Eucoccidiorida</taxon>
        <taxon>Eimeriorina</taxon>
        <taxon>Sarcocystidae</taxon>
        <taxon>Toxoplasma</taxon>
    </lineage>
</organism>
<reference evidence="12 13" key="1">
    <citation type="submission" date="2014-02" db="EMBL/GenBank/DDBJ databases">
        <authorList>
            <person name="Sibley D."/>
            <person name="Venepally P."/>
            <person name="Karamycheva S."/>
            <person name="Hadjithomas M."/>
            <person name="Khan A."/>
            <person name="Brunk B."/>
            <person name="Roos D."/>
            <person name="Caler E."/>
            <person name="Lorenzi H."/>
        </authorList>
    </citation>
    <scope>NUCLEOTIDE SEQUENCE [LARGE SCALE GENOMIC DNA]</scope>
    <source>
        <strain evidence="12 13">GAB2-2007-GAL-DOM2</strain>
    </source>
</reference>
<evidence type="ECO:0000256" key="3">
    <source>
        <dbReference type="ARBA" id="ARBA00022450"/>
    </source>
</evidence>
<evidence type="ECO:0000256" key="10">
    <source>
        <dbReference type="SAM" id="SignalP"/>
    </source>
</evidence>
<gene>
    <name evidence="12" type="ORF">TGDOM2_264080</name>
</gene>
<evidence type="ECO:0000313" key="13">
    <source>
        <dbReference type="Proteomes" id="UP000028837"/>
    </source>
</evidence>
<proteinExistence type="inferred from homology"/>
<feature type="domain" description="Carrier" evidence="11">
    <location>
        <begin position="104"/>
        <end position="179"/>
    </location>
</feature>
<dbReference type="InterPro" id="IPR003231">
    <property type="entry name" value="ACP"/>
</dbReference>
<dbReference type="NCBIfam" id="TIGR00517">
    <property type="entry name" value="acyl_carrier"/>
    <property type="match status" value="1"/>
</dbReference>
<evidence type="ECO:0000256" key="1">
    <source>
        <dbReference type="ARBA" id="ARBA00005194"/>
    </source>
</evidence>
<evidence type="ECO:0000256" key="9">
    <source>
        <dbReference type="RuleBase" id="RU000722"/>
    </source>
</evidence>
<comment type="caution">
    <text evidence="12">The sequence shown here is derived from an EMBL/GenBank/DDBJ whole genome shotgun (WGS) entry which is preliminary data.</text>
</comment>
<dbReference type="InterPro" id="IPR009081">
    <property type="entry name" value="PP-bd_ACP"/>
</dbReference>
<dbReference type="InterPro" id="IPR036736">
    <property type="entry name" value="ACP-like_sf"/>
</dbReference>
<dbReference type="VEuPathDB" id="ToxoDB:TGDOM2_264080"/>
<accession>A0A086JF51</accession>
<evidence type="ECO:0000259" key="11">
    <source>
        <dbReference type="PROSITE" id="PS50075"/>
    </source>
</evidence>
<evidence type="ECO:0000256" key="7">
    <source>
        <dbReference type="ARBA" id="ARBA00023098"/>
    </source>
</evidence>
<comment type="function">
    <text evidence="9">Carrier of the growing fatty acid chain in fatty acid biosynthesis.</text>
</comment>
<keyword evidence="8 9" id="KW-0275">Fatty acid biosynthesis</keyword>
<dbReference type="GO" id="GO:0000035">
    <property type="term" value="F:acyl binding"/>
    <property type="evidence" value="ECO:0007669"/>
    <property type="project" value="TreeGrafter"/>
</dbReference>
<keyword evidence="4 9" id="KW-0444">Lipid biosynthesis</keyword>
<dbReference type="GO" id="GO:0005829">
    <property type="term" value="C:cytosol"/>
    <property type="evidence" value="ECO:0007669"/>
    <property type="project" value="TreeGrafter"/>
</dbReference>
<dbReference type="NCBIfam" id="NF002151">
    <property type="entry name" value="PRK00982.1-5"/>
    <property type="match status" value="1"/>
</dbReference>
<dbReference type="PROSITE" id="PS50075">
    <property type="entry name" value="CARRIER"/>
    <property type="match status" value="1"/>
</dbReference>
<feature type="signal peptide" evidence="10">
    <location>
        <begin position="1"/>
        <end position="27"/>
    </location>
</feature>
<dbReference type="HAMAP" id="MF_01217">
    <property type="entry name" value="Acyl_carrier"/>
    <property type="match status" value="1"/>
</dbReference>
<evidence type="ECO:0000256" key="2">
    <source>
        <dbReference type="ARBA" id="ARBA00010930"/>
    </source>
</evidence>
<dbReference type="EMBL" id="AHZU02001592">
    <property type="protein sequence ID" value="KFG30769.1"/>
    <property type="molecule type" value="Genomic_DNA"/>
</dbReference>
<dbReference type="NCBIfam" id="NF002148">
    <property type="entry name" value="PRK00982.1-2"/>
    <property type="match status" value="1"/>
</dbReference>
<dbReference type="OrthoDB" id="448946at2759"/>
<dbReference type="GO" id="GO:0000036">
    <property type="term" value="F:acyl carrier activity"/>
    <property type="evidence" value="ECO:0007669"/>
    <property type="project" value="TreeGrafter"/>
</dbReference>
<evidence type="ECO:0000256" key="5">
    <source>
        <dbReference type="ARBA" id="ARBA00022553"/>
    </source>
</evidence>
<evidence type="ECO:0000313" key="12">
    <source>
        <dbReference type="EMBL" id="KFG30769.1"/>
    </source>
</evidence>